<accession>A0A5M6BUQ5</accession>
<feature type="region of interest" description="Disordered" evidence="1">
    <location>
        <begin position="149"/>
        <end position="168"/>
    </location>
</feature>
<sequence length="297" mass="33037">MLRIRRNQGSSRNERDLTNGGSQRRRDGGAYLREHVSPPTVQREFDLDTLRSSHELSSTFGKSRGSYPRVMSGNDHHSDSAFPNDFTCNENSNAPFSAEDAAHSHTYTYMDGDASGSQNVPDHHVVGTDESRNPFKYLIEDPLDPNWSGASSAGIGGPSRPSYHHPLGRTNSNPFINLSSVPGYHIATATSTLEPSHHHQRSLNPTAPSFVPSTTDGFVPRVSKPVHLYQPKPDRPWLTKEISRHGDTPEMLEQMTRDEERDEQTGVADGEGWDEGVLTNAAYFSRVDPGQTQWWKS</sequence>
<keyword evidence="3" id="KW-1185">Reference proteome</keyword>
<protein>
    <submittedName>
        <fullName evidence="2">Uncharacterized protein</fullName>
    </submittedName>
</protein>
<proteinExistence type="predicted"/>
<feature type="region of interest" description="Disordered" evidence="1">
    <location>
        <begin position="54"/>
        <end position="83"/>
    </location>
</feature>
<organism evidence="2 3">
    <name type="scientific">Kwoniella shandongensis</name>
    <dbReference type="NCBI Taxonomy" id="1734106"/>
    <lineage>
        <taxon>Eukaryota</taxon>
        <taxon>Fungi</taxon>
        <taxon>Dikarya</taxon>
        <taxon>Basidiomycota</taxon>
        <taxon>Agaricomycotina</taxon>
        <taxon>Tremellomycetes</taxon>
        <taxon>Tremellales</taxon>
        <taxon>Cryptococcaceae</taxon>
        <taxon>Kwoniella</taxon>
    </lineage>
</organism>
<reference evidence="2" key="1">
    <citation type="submission" date="2017-08" db="EMBL/GenBank/DDBJ databases">
        <authorList>
            <person name="Cuomo C."/>
            <person name="Billmyre B."/>
            <person name="Heitman J."/>
        </authorList>
    </citation>
    <scope>NUCLEOTIDE SEQUENCE</scope>
    <source>
        <strain evidence="2">CBS 12478</strain>
    </source>
</reference>
<gene>
    <name evidence="2" type="ORF">CI109_105877</name>
</gene>
<dbReference type="AlphaFoldDB" id="A0A5M6BUQ5"/>
<feature type="region of interest" description="Disordered" evidence="1">
    <location>
        <begin position="1"/>
        <end position="40"/>
    </location>
</feature>
<dbReference type="GeneID" id="43590980"/>
<reference evidence="2" key="2">
    <citation type="submission" date="2024-01" db="EMBL/GenBank/DDBJ databases">
        <title>Comparative genomics of Cryptococcus and Kwoniella reveals pathogenesis evolution and contrasting modes of karyotype evolution via chromosome fusion or intercentromeric recombination.</title>
        <authorList>
            <person name="Coelho M.A."/>
            <person name="David-Palma M."/>
            <person name="Shea T."/>
            <person name="Bowers K."/>
            <person name="McGinley-Smith S."/>
            <person name="Mohammad A.W."/>
            <person name="Gnirke A."/>
            <person name="Yurkov A.M."/>
            <person name="Nowrousian M."/>
            <person name="Sun S."/>
            <person name="Cuomo C.A."/>
            <person name="Heitman J."/>
        </authorList>
    </citation>
    <scope>NUCLEOTIDE SEQUENCE</scope>
    <source>
        <strain evidence="2">CBS 12478</strain>
    </source>
</reference>
<evidence type="ECO:0000313" key="3">
    <source>
        <dbReference type="Proteomes" id="UP000322225"/>
    </source>
</evidence>
<evidence type="ECO:0000256" key="1">
    <source>
        <dbReference type="SAM" id="MobiDB-lite"/>
    </source>
</evidence>
<evidence type="ECO:0000313" key="2">
    <source>
        <dbReference type="EMBL" id="WWD21392.1"/>
    </source>
</evidence>
<name>A0A5M6BUQ5_9TREE</name>
<dbReference type="KEGG" id="ksn:43590980"/>
<dbReference type="Proteomes" id="UP000322225">
    <property type="component" value="Chromosome 10"/>
</dbReference>
<dbReference type="EMBL" id="CP144060">
    <property type="protein sequence ID" value="WWD21392.1"/>
    <property type="molecule type" value="Genomic_DNA"/>
</dbReference>
<feature type="compositionally biased region" description="Low complexity" evidence="1">
    <location>
        <begin position="149"/>
        <end position="161"/>
    </location>
</feature>
<feature type="compositionally biased region" description="Basic and acidic residues" evidence="1">
    <location>
        <begin position="24"/>
        <end position="36"/>
    </location>
</feature>
<dbReference type="RefSeq" id="XP_031858869.1">
    <property type="nucleotide sequence ID" value="XM_032006817.1"/>
</dbReference>